<gene>
    <name evidence="4" type="ORF">ISF26_13285</name>
</gene>
<dbReference type="Pfam" id="PF00501">
    <property type="entry name" value="AMP-binding"/>
    <property type="match status" value="1"/>
</dbReference>
<proteinExistence type="predicted"/>
<protein>
    <submittedName>
        <fullName evidence="4">AMP-binding protein</fullName>
    </submittedName>
</protein>
<dbReference type="InterPro" id="IPR000873">
    <property type="entry name" value="AMP-dep_synth/lig_dom"/>
</dbReference>
<evidence type="ECO:0000313" key="5">
    <source>
        <dbReference type="Proteomes" id="UP001054846"/>
    </source>
</evidence>
<organism evidence="4 5">
    <name type="scientific">Gloeobacter morelensis MG652769</name>
    <dbReference type="NCBI Taxonomy" id="2781736"/>
    <lineage>
        <taxon>Bacteria</taxon>
        <taxon>Bacillati</taxon>
        <taxon>Cyanobacteriota</taxon>
        <taxon>Cyanophyceae</taxon>
        <taxon>Gloeobacterales</taxon>
        <taxon>Gloeobacteraceae</taxon>
        <taxon>Gloeobacter</taxon>
        <taxon>Gloeobacter morelensis</taxon>
    </lineage>
</organism>
<dbReference type="PANTHER" id="PTHR43767">
    <property type="entry name" value="LONG-CHAIN-FATTY-ACID--COA LIGASE"/>
    <property type="match status" value="1"/>
</dbReference>
<dbReference type="EMBL" id="CP063845">
    <property type="protein sequence ID" value="UFP92801.1"/>
    <property type="molecule type" value="Genomic_DNA"/>
</dbReference>
<dbReference type="Pfam" id="PF13193">
    <property type="entry name" value="AMP-binding_C"/>
    <property type="match status" value="1"/>
</dbReference>
<dbReference type="PANTHER" id="PTHR43767:SF1">
    <property type="entry name" value="NONRIBOSOMAL PEPTIDE SYNTHASE PES1 (EUROFUNG)-RELATED"/>
    <property type="match status" value="1"/>
</dbReference>
<evidence type="ECO:0000256" key="1">
    <source>
        <dbReference type="SAM" id="MobiDB-lite"/>
    </source>
</evidence>
<feature type="domain" description="AMP-binding enzyme C-terminal" evidence="3">
    <location>
        <begin position="112"/>
        <end position="187"/>
    </location>
</feature>
<dbReference type="InterPro" id="IPR050237">
    <property type="entry name" value="ATP-dep_AMP-bd_enzyme"/>
</dbReference>
<reference evidence="4 5" key="1">
    <citation type="journal article" date="2021" name="Genome Biol. Evol.">
        <title>Complete Genome Sequencing of a Novel Gloeobacter Species from a Waterfall Cave in Mexico.</title>
        <authorList>
            <person name="Saw J.H."/>
            <person name="Cardona T."/>
            <person name="Montejano G."/>
        </authorList>
    </citation>
    <scope>NUCLEOTIDE SEQUENCE [LARGE SCALE GENOMIC DNA]</scope>
    <source>
        <strain evidence="4">MG652769</strain>
    </source>
</reference>
<keyword evidence="5" id="KW-1185">Reference proteome</keyword>
<dbReference type="Proteomes" id="UP001054846">
    <property type="component" value="Chromosome"/>
</dbReference>
<evidence type="ECO:0000313" key="4">
    <source>
        <dbReference type="EMBL" id="UFP92801.1"/>
    </source>
</evidence>
<accession>A0ABY3PGK9</accession>
<dbReference type="InterPro" id="IPR045851">
    <property type="entry name" value="AMP-bd_C_sf"/>
</dbReference>
<evidence type="ECO:0000259" key="2">
    <source>
        <dbReference type="Pfam" id="PF00501"/>
    </source>
</evidence>
<feature type="domain" description="AMP-dependent synthetase/ligase" evidence="2">
    <location>
        <begin position="1"/>
        <end position="61"/>
    </location>
</feature>
<feature type="region of interest" description="Disordered" evidence="1">
    <location>
        <begin position="204"/>
        <end position="225"/>
    </location>
</feature>
<dbReference type="InterPro" id="IPR025110">
    <property type="entry name" value="AMP-bd_C"/>
</dbReference>
<dbReference type="InterPro" id="IPR042099">
    <property type="entry name" value="ANL_N_sf"/>
</dbReference>
<dbReference type="Gene3D" id="3.40.50.12780">
    <property type="entry name" value="N-terminal domain of ligase-like"/>
    <property type="match status" value="1"/>
</dbReference>
<name>A0ABY3PGK9_9CYAN</name>
<dbReference type="Gene3D" id="3.30.300.30">
    <property type="match status" value="1"/>
</dbReference>
<sequence>MTELQIYAMNPPEGPQKAGSIGVAIWAMEISLVDDDARTIDTPETIGEIRVRGGSMTAGYWQDPDRTAVAIREGWFYTGDLAYRDADGYYWFFARKSEVIHCRGKLVSPVQVEGVLYQHPAVRQAGVVGIPERGSGEAMRAFVVLGRGDAAVDCQGLLEFARAHLGTEQWPESVTVVDRLPAGPTGKIDRNALKAMALEALRARGDQPGTPSACTTKKHESGQGA</sequence>
<dbReference type="SUPFAM" id="SSF56801">
    <property type="entry name" value="Acetyl-CoA synthetase-like"/>
    <property type="match status" value="1"/>
</dbReference>
<evidence type="ECO:0000259" key="3">
    <source>
        <dbReference type="Pfam" id="PF13193"/>
    </source>
</evidence>